<evidence type="ECO:0000259" key="2">
    <source>
        <dbReference type="PROSITE" id="PS51363"/>
    </source>
</evidence>
<dbReference type="SUPFAM" id="SSF48371">
    <property type="entry name" value="ARM repeat"/>
    <property type="match status" value="1"/>
</dbReference>
<evidence type="ECO:0000313" key="3">
    <source>
        <dbReference type="EMBL" id="PWN90426.1"/>
    </source>
</evidence>
<dbReference type="InterPro" id="IPR051245">
    <property type="entry name" value="eIF5-mimic_regulator"/>
</dbReference>
<dbReference type="STRING" id="215250.A0A316YN10"/>
<proteinExistence type="predicted"/>
<keyword evidence="4" id="KW-1185">Reference proteome</keyword>
<name>A0A316YN10_9BASI</name>
<feature type="compositionally biased region" description="Low complexity" evidence="1">
    <location>
        <begin position="1"/>
        <end position="13"/>
    </location>
</feature>
<protein>
    <submittedName>
        <fullName evidence="3">ARM repeat-containing protein</fullName>
    </submittedName>
</protein>
<organism evidence="3 4">
    <name type="scientific">Acaromyces ingoldii</name>
    <dbReference type="NCBI Taxonomy" id="215250"/>
    <lineage>
        <taxon>Eukaryota</taxon>
        <taxon>Fungi</taxon>
        <taxon>Dikarya</taxon>
        <taxon>Basidiomycota</taxon>
        <taxon>Ustilaginomycotina</taxon>
        <taxon>Exobasidiomycetes</taxon>
        <taxon>Exobasidiales</taxon>
        <taxon>Cryptobasidiaceae</taxon>
        <taxon>Acaromyces</taxon>
    </lineage>
</organism>
<dbReference type="SMART" id="SM00515">
    <property type="entry name" value="eIF5C"/>
    <property type="match status" value="1"/>
</dbReference>
<dbReference type="Pfam" id="PF02020">
    <property type="entry name" value="W2"/>
    <property type="match status" value="1"/>
</dbReference>
<dbReference type="OrthoDB" id="1727522at2759"/>
<accession>A0A316YN10</accession>
<dbReference type="Proteomes" id="UP000245768">
    <property type="component" value="Unassembled WGS sequence"/>
</dbReference>
<gene>
    <name evidence="3" type="ORF">FA10DRAFT_266905</name>
</gene>
<dbReference type="PROSITE" id="PS51363">
    <property type="entry name" value="W2"/>
    <property type="match status" value="1"/>
</dbReference>
<dbReference type="GO" id="GO:0016020">
    <property type="term" value="C:membrane"/>
    <property type="evidence" value="ECO:0007669"/>
    <property type="project" value="TreeGrafter"/>
</dbReference>
<feature type="domain" description="W2" evidence="2">
    <location>
        <begin position="262"/>
        <end position="430"/>
    </location>
</feature>
<dbReference type="InterPro" id="IPR016024">
    <property type="entry name" value="ARM-type_fold"/>
</dbReference>
<dbReference type="Gene3D" id="1.25.40.180">
    <property type="match status" value="1"/>
</dbReference>
<dbReference type="PANTHER" id="PTHR14208">
    <property type="entry name" value="BASIC LEUCINE ZIPPER AND W2 DOMAIN-CONTAINING PROTEIN"/>
    <property type="match status" value="1"/>
</dbReference>
<dbReference type="InParanoid" id="A0A316YN10"/>
<dbReference type="PANTHER" id="PTHR14208:SF2">
    <property type="entry name" value="PROTEIN KRASAVIETZ"/>
    <property type="match status" value="1"/>
</dbReference>
<dbReference type="Pfam" id="PF25504">
    <property type="entry name" value="HEAT_5MP1_2"/>
    <property type="match status" value="1"/>
</dbReference>
<reference evidence="3 4" key="1">
    <citation type="journal article" date="2018" name="Mol. Biol. Evol.">
        <title>Broad Genomic Sampling Reveals a Smut Pathogenic Ancestry of the Fungal Clade Ustilaginomycotina.</title>
        <authorList>
            <person name="Kijpornyongpan T."/>
            <person name="Mondo S.J."/>
            <person name="Barry K."/>
            <person name="Sandor L."/>
            <person name="Lee J."/>
            <person name="Lipzen A."/>
            <person name="Pangilinan J."/>
            <person name="LaButti K."/>
            <person name="Hainaut M."/>
            <person name="Henrissat B."/>
            <person name="Grigoriev I.V."/>
            <person name="Spatafora J.W."/>
            <person name="Aime M.C."/>
        </authorList>
    </citation>
    <scope>NUCLEOTIDE SEQUENCE [LARGE SCALE GENOMIC DNA]</scope>
    <source>
        <strain evidence="3 4">MCA 4198</strain>
    </source>
</reference>
<evidence type="ECO:0000313" key="4">
    <source>
        <dbReference type="Proteomes" id="UP000245768"/>
    </source>
</evidence>
<dbReference type="EMBL" id="KZ819636">
    <property type="protein sequence ID" value="PWN90426.1"/>
    <property type="molecule type" value="Genomic_DNA"/>
</dbReference>
<evidence type="ECO:0000256" key="1">
    <source>
        <dbReference type="SAM" id="MobiDB-lite"/>
    </source>
</evidence>
<dbReference type="RefSeq" id="XP_025377624.1">
    <property type="nucleotide sequence ID" value="XM_025521696.1"/>
</dbReference>
<feature type="region of interest" description="Disordered" evidence="1">
    <location>
        <begin position="1"/>
        <end position="22"/>
    </location>
</feature>
<dbReference type="AlphaFoldDB" id="A0A316YN10"/>
<dbReference type="GeneID" id="37043612"/>
<dbReference type="GO" id="GO:0005737">
    <property type="term" value="C:cytoplasm"/>
    <property type="evidence" value="ECO:0007669"/>
    <property type="project" value="TreeGrafter"/>
</dbReference>
<dbReference type="InterPro" id="IPR057397">
    <property type="entry name" value="HEAT_5MP1_2"/>
</dbReference>
<sequence>MTSTPPATAPTSTKAEKPTLTGARIKQRKGVVKSQAKFEPETFRDQLLKFLETVPQDDFDGYVAALDKGGNTLEYRKYCDQLFEILITGGLLAPGGSYLDEDAPLSPFSIFGAKSTEVKDVKPYVDTIEKVIRRYKFLQKPLEESNLSAIIQYLPRFQEEQRKKLAVATALMINMSLVSTSVLLTLQKEHLIKDETALRFIEDVFRTYLTEGTADQLGSSLRKGGIRDPLLFFPQTRRSQPGLVATHFRSVGLGPVADHFQKRAQRDARDSTVARLKEMSADEENTSVEEIIEFLKEQRAKTGFTLDELAPLVWEGLMSGKEWSNRADQVEGQALREVAEITPILETVCANPKSEIALINAIQVFCYDEARLMKAFPNILKVLYNKDVISDQAILYWAQKGAKPQGKAQFLKATEPLVKFLEEQSDEEEE</sequence>
<dbReference type="InterPro" id="IPR003307">
    <property type="entry name" value="W2_domain"/>
</dbReference>